<feature type="domain" description="N-acetyltransferase" evidence="1">
    <location>
        <begin position="1"/>
        <end position="144"/>
    </location>
</feature>
<dbReference type="InterPro" id="IPR000182">
    <property type="entry name" value="GNAT_dom"/>
</dbReference>
<dbReference type="Pfam" id="PF00583">
    <property type="entry name" value="Acetyltransf_1"/>
    <property type="match status" value="1"/>
</dbReference>
<evidence type="ECO:0000259" key="1">
    <source>
        <dbReference type="PROSITE" id="PS51186"/>
    </source>
</evidence>
<dbReference type="SUPFAM" id="SSF55729">
    <property type="entry name" value="Acyl-CoA N-acyltransferases (Nat)"/>
    <property type="match status" value="1"/>
</dbReference>
<evidence type="ECO:0000313" key="2">
    <source>
        <dbReference type="EMBL" id="CAB4150915.1"/>
    </source>
</evidence>
<dbReference type="InterPro" id="IPR016181">
    <property type="entry name" value="Acyl_CoA_acyltransferase"/>
</dbReference>
<dbReference type="EMBL" id="LR796547">
    <property type="protein sequence ID" value="CAB4150915.1"/>
    <property type="molecule type" value="Genomic_DNA"/>
</dbReference>
<reference evidence="2" key="1">
    <citation type="submission" date="2020-04" db="EMBL/GenBank/DDBJ databases">
        <authorList>
            <person name="Chiriac C."/>
            <person name="Salcher M."/>
            <person name="Ghai R."/>
            <person name="Kavagutti S V."/>
        </authorList>
    </citation>
    <scope>NUCLEOTIDE SEQUENCE</scope>
</reference>
<dbReference type="GO" id="GO:0016747">
    <property type="term" value="F:acyltransferase activity, transferring groups other than amino-acyl groups"/>
    <property type="evidence" value="ECO:0007669"/>
    <property type="project" value="InterPro"/>
</dbReference>
<dbReference type="Gene3D" id="3.40.630.30">
    <property type="match status" value="1"/>
</dbReference>
<protein>
    <submittedName>
        <fullName evidence="2">GNAT domain containing protein</fullName>
    </submittedName>
</protein>
<gene>
    <name evidence="2" type="ORF">UFOVP577_59</name>
</gene>
<name>A0A6J5MUN9_9CAUD</name>
<proteinExistence type="predicted"/>
<organism evidence="2">
    <name type="scientific">uncultured Caudovirales phage</name>
    <dbReference type="NCBI Taxonomy" id="2100421"/>
    <lineage>
        <taxon>Viruses</taxon>
        <taxon>Duplodnaviria</taxon>
        <taxon>Heunggongvirae</taxon>
        <taxon>Uroviricota</taxon>
        <taxon>Caudoviricetes</taxon>
        <taxon>Peduoviridae</taxon>
        <taxon>Maltschvirus</taxon>
        <taxon>Maltschvirus maltsch</taxon>
    </lineage>
</organism>
<dbReference type="PROSITE" id="PS51186">
    <property type="entry name" value="GNAT"/>
    <property type="match status" value="1"/>
</dbReference>
<accession>A0A6J5MUN9</accession>
<sequence>MIRRATKYDKAQIIDMMQQFRKECDIPQYRDLDNAEYWNKMLDNILAGQGVVYLDDGIGLIIGIVLPTIWCDKTFALHELAWWVHPNKRNTTVGYKLLKAYIQYGKQQKGNGRIKMFTVSKMMTSPDLNYERFGFTKLDENWIQ</sequence>